<dbReference type="InterPro" id="IPR010069">
    <property type="entry name" value="CdiA_FHA1_rpt"/>
</dbReference>
<reference evidence="1 2" key="1">
    <citation type="submission" date="2018-01" db="EMBL/GenBank/DDBJ databases">
        <title>Draft Genome Sequence of Pseudomonas gingeri NCPPB 3146 (LMG 5327), a White Line Reaction Producer.</title>
        <authorList>
            <person name="Rokni-Zadeh H."/>
            <person name="Bahrami T."/>
            <person name="Zarvandi S."/>
            <person name="Changi-Ashtiani M."/>
            <person name="De Mot R."/>
        </authorList>
    </citation>
    <scope>NUCLEOTIDE SEQUENCE [LARGE SCALE GENOMIC DNA]</scope>
    <source>
        <strain evidence="2">NCPPB 3146 \ LMG 5327</strain>
    </source>
</reference>
<dbReference type="InterPro" id="IPR008619">
    <property type="entry name" value="Filamentous_hemagglutn_rpt"/>
</dbReference>
<name>A0ABX4Y7C0_9PSED</name>
<evidence type="ECO:0008006" key="3">
    <source>
        <dbReference type="Google" id="ProtNLM"/>
    </source>
</evidence>
<sequence>LDNSNQGILSSAQGQTLTVSGLLNNATGGSIDSGAVLTLKAMALNNGGTINAQQALGFTGTHLDNSNGVLTGAAGVTLDLLGTLTNT</sequence>
<dbReference type="Proteomes" id="UP000236232">
    <property type="component" value="Unassembled WGS sequence"/>
</dbReference>
<protein>
    <recommendedName>
        <fullName evidence="3">Filamentous hemagglutinin, intein-containing</fullName>
    </recommendedName>
</protein>
<comment type="caution">
    <text evidence="1">The sequence shown here is derived from an EMBL/GenBank/DDBJ whole genome shotgun (WGS) entry which is preliminary data.</text>
</comment>
<evidence type="ECO:0000313" key="1">
    <source>
        <dbReference type="EMBL" id="PNQ92906.1"/>
    </source>
</evidence>
<organism evidence="1 2">
    <name type="scientific">Pseudomonas gingeri NCPPB 3146 = LMG 5327</name>
    <dbReference type="NCBI Taxonomy" id="707248"/>
    <lineage>
        <taxon>Bacteria</taxon>
        <taxon>Pseudomonadati</taxon>
        <taxon>Pseudomonadota</taxon>
        <taxon>Gammaproteobacteria</taxon>
        <taxon>Pseudomonadales</taxon>
        <taxon>Pseudomonadaceae</taxon>
        <taxon>Pseudomonas</taxon>
    </lineage>
</organism>
<evidence type="ECO:0000313" key="2">
    <source>
        <dbReference type="Proteomes" id="UP000236232"/>
    </source>
</evidence>
<keyword evidence="2" id="KW-1185">Reference proteome</keyword>
<feature type="non-terminal residue" evidence="1">
    <location>
        <position position="1"/>
    </location>
</feature>
<proteinExistence type="predicted"/>
<accession>A0ABX4Y7C0</accession>
<gene>
    <name evidence="1" type="ORF">CCU68_08990</name>
</gene>
<dbReference type="RefSeq" id="WP_146049148.1">
    <property type="nucleotide sequence ID" value="NZ_POWE01000058.1"/>
</dbReference>
<feature type="non-terminal residue" evidence="1">
    <location>
        <position position="87"/>
    </location>
</feature>
<dbReference type="EMBL" id="POWE01000058">
    <property type="protein sequence ID" value="PNQ92906.1"/>
    <property type="molecule type" value="Genomic_DNA"/>
</dbReference>
<dbReference type="Pfam" id="PF05594">
    <property type="entry name" value="Fil_haemagg"/>
    <property type="match status" value="1"/>
</dbReference>
<dbReference type="NCBIfam" id="TIGR01731">
    <property type="entry name" value="fil_hemag_20aa"/>
    <property type="match status" value="3"/>
</dbReference>